<dbReference type="STRING" id="278856.A0A212EV13"/>
<dbReference type="Gene3D" id="3.40.50.1460">
    <property type="match status" value="1"/>
</dbReference>
<dbReference type="InterPro" id="IPR029030">
    <property type="entry name" value="Caspase-like_dom_sf"/>
</dbReference>
<dbReference type="GO" id="GO:0006508">
    <property type="term" value="P:proteolysis"/>
    <property type="evidence" value="ECO:0007669"/>
    <property type="project" value="InterPro"/>
</dbReference>
<organism evidence="1 2">
    <name type="scientific">Danaus plexippus plexippus</name>
    <dbReference type="NCBI Taxonomy" id="278856"/>
    <lineage>
        <taxon>Eukaryota</taxon>
        <taxon>Metazoa</taxon>
        <taxon>Ecdysozoa</taxon>
        <taxon>Arthropoda</taxon>
        <taxon>Hexapoda</taxon>
        <taxon>Insecta</taxon>
        <taxon>Pterygota</taxon>
        <taxon>Neoptera</taxon>
        <taxon>Endopterygota</taxon>
        <taxon>Lepidoptera</taxon>
        <taxon>Glossata</taxon>
        <taxon>Ditrysia</taxon>
        <taxon>Papilionoidea</taxon>
        <taxon>Nymphalidae</taxon>
        <taxon>Danainae</taxon>
        <taxon>Danaini</taxon>
        <taxon>Danaina</taxon>
        <taxon>Danaus</taxon>
        <taxon>Danaus</taxon>
    </lineage>
</organism>
<dbReference type="OrthoDB" id="417046at2759"/>
<dbReference type="InterPro" id="IPR052039">
    <property type="entry name" value="Caspase-related_regulators"/>
</dbReference>
<dbReference type="Pfam" id="PF00656">
    <property type="entry name" value="Peptidase_C14"/>
    <property type="match status" value="1"/>
</dbReference>
<dbReference type="KEGG" id="dpl:KGM_202378"/>
<dbReference type="eggNOG" id="ENOG502QUZM">
    <property type="taxonomic scope" value="Eukaryota"/>
</dbReference>
<accession>A0A212EV13</accession>
<dbReference type="GO" id="GO:0004197">
    <property type="term" value="F:cysteine-type endopeptidase activity"/>
    <property type="evidence" value="ECO:0007669"/>
    <property type="project" value="InterPro"/>
</dbReference>
<dbReference type="PANTHER" id="PTHR22576:SF37">
    <property type="entry name" value="MUCOSA-ASSOCIATED LYMPHOID TISSUE LYMPHOMA TRANSLOCATION PROTEIN 1"/>
    <property type="match status" value="1"/>
</dbReference>
<keyword evidence="2" id="KW-1185">Reference proteome</keyword>
<gene>
    <name evidence="1" type="ORF">KGM_202378</name>
</gene>
<evidence type="ECO:0000313" key="1">
    <source>
        <dbReference type="EMBL" id="OWR45340.1"/>
    </source>
</evidence>
<dbReference type="InterPro" id="IPR001309">
    <property type="entry name" value="Pept_C14_p20"/>
</dbReference>
<dbReference type="PANTHER" id="PTHR22576">
    <property type="entry name" value="MUCOSA ASSOCIATED LYMPHOID TISSUE LYMPHOMA TRANSLOCATION PROTEIN 1/PARACASPASE"/>
    <property type="match status" value="1"/>
</dbReference>
<comment type="caution">
    <text evidence="1">The sequence shown here is derived from an EMBL/GenBank/DDBJ whole genome shotgun (WGS) entry which is preliminary data.</text>
</comment>
<dbReference type="PROSITE" id="PS50208">
    <property type="entry name" value="CASPASE_P20"/>
    <property type="match status" value="1"/>
</dbReference>
<dbReference type="InterPro" id="IPR011600">
    <property type="entry name" value="Pept_C14_caspase"/>
</dbReference>
<proteinExistence type="predicted"/>
<dbReference type="Proteomes" id="UP000007151">
    <property type="component" value="Unassembled WGS sequence"/>
</dbReference>
<dbReference type="EMBL" id="AGBW02012254">
    <property type="protein sequence ID" value="OWR45340.1"/>
    <property type="molecule type" value="Genomic_DNA"/>
</dbReference>
<dbReference type="AlphaFoldDB" id="A0A212EV13"/>
<reference evidence="1 2" key="1">
    <citation type="journal article" date="2011" name="Cell">
        <title>The monarch butterfly genome yields insights into long-distance migration.</title>
        <authorList>
            <person name="Zhan S."/>
            <person name="Merlin C."/>
            <person name="Boore J.L."/>
            <person name="Reppert S.M."/>
        </authorList>
    </citation>
    <scope>NUCLEOTIDE SEQUENCE [LARGE SCALE GENOMIC DNA]</scope>
    <source>
        <strain evidence="1">F-2</strain>
    </source>
</reference>
<sequence length="357" mass="40794">MSLLQELSYKEYKELCSLSSELCQVIANLANLNIVFNDKKNPGQLLSKFLDRKGCSLTQYKNYLNKALNTKTIITYYKPQTKVAILLANNKYEHLSKLVTPSIDCDSLASNLKRLGFISIVVINTRSKDCKDILSKIFNVIPEDSYCFIFYAGHGCELCNTKCILSVDCPTEDIDLNHCVTENWLLSEVEKCKPEMCVLIMDMCRKNLERETNPKIYSNISNLENYSIHRNLIICYSTQSSQSAYELLQIEHSESIDNDLTYELRTGDTDKILPFGSQYVNVLCSRIGDDFDISTLLDKVHEDVENSSKKQIPIKVQCGVSKRSLYDPVKGDMKALLDNLTKLLQEYVDNDLLYFVH</sequence>
<evidence type="ECO:0000313" key="2">
    <source>
        <dbReference type="Proteomes" id="UP000007151"/>
    </source>
</evidence>
<protein>
    <submittedName>
        <fullName evidence="1">Mucosa-associated lymphoid tissue lymphoma translocation protein 1</fullName>
    </submittedName>
</protein>
<dbReference type="SUPFAM" id="SSF52129">
    <property type="entry name" value="Caspase-like"/>
    <property type="match status" value="1"/>
</dbReference>
<name>A0A212EV13_DANPL</name>